<keyword evidence="1" id="KW-0808">Transferase</keyword>
<dbReference type="PROSITE" id="PS00108">
    <property type="entry name" value="PROTEIN_KINASE_ST"/>
    <property type="match status" value="1"/>
</dbReference>
<keyword evidence="2 5" id="KW-0547">Nucleotide-binding</keyword>
<dbReference type="SUPFAM" id="SSF48452">
    <property type="entry name" value="TPR-like"/>
    <property type="match status" value="1"/>
</dbReference>
<evidence type="ECO:0000313" key="8">
    <source>
        <dbReference type="Proteomes" id="UP001370348"/>
    </source>
</evidence>
<dbReference type="InterPro" id="IPR000719">
    <property type="entry name" value="Prot_kinase_dom"/>
</dbReference>
<dbReference type="InterPro" id="IPR017441">
    <property type="entry name" value="Protein_kinase_ATP_BS"/>
</dbReference>
<evidence type="ECO:0000256" key="1">
    <source>
        <dbReference type="ARBA" id="ARBA00022679"/>
    </source>
</evidence>
<dbReference type="Gene3D" id="1.25.40.10">
    <property type="entry name" value="Tetratricopeptide repeat domain"/>
    <property type="match status" value="2"/>
</dbReference>
<sequence length="899" mass="98844">MGMQEGRDESNTHAALRRIGTTLCGRYRIRRLIGIGGMSAVYAGTHRNGHPVAIKILHERLSVDPEVERIFRREALLANAIRHPSVVPITDDDVAEDGSTFLVMPLLSGETVRARAARNGMRLPLESVIVIARALLDVLQAAHTAKIVHRDIKPDNIFITDDGQVRVLDFGIARFFETSETTSITGSGRALGTPPFMAPEQALGRVRDIDGRTDIWAVGATMFTLLAGRYVHPAESASEMIVLAATRPPTRLSEVAPLVPSAICEVIDRALSFGKAERWLDPGAMNEALCSACASTLRKAPSELRILSTPALSPSASYHDTTTDATKRHERVIEGTISHGQPPRASTSGSLKGTFAVALALAFAVGIVAGFRERGKFTTESVATDGNTPPLESSPNAEAQALLKAGLQHWRDASTKAARKKFAEAAQRDPGLATAHLFFAAASERLDPETRTHFSESQSLRGRLSPAQVALLHALAPSFEEPPNFALTARHLETVTEQYPSDDVVWMVRGGHAIRTREAPQLLSIADHIPGAIALWLRARAELQQDDLTAARKSLDACVAAAPQGGVNCLVSRAKLEANEGACEDSALAARRLIAIDHDSPDGYTHLARAEFGRSHRTSTVRAILDEKWARVPEPSRELEHHRDEFYLSVLDGEFDRAYAALDARDKALVKSVNAHHRAKAFIDRFELDLELGRTEEAKRGARTFIEASQTWVRSELYDQAVESTVALYRTGQIDRDEMLRRRAHDETGLIARGGILASPGVLWYVTYVEYVVTTDDAKLAVARQPPIHPVHDAEFREVNMDQALGRTYLYADQIEKALQELRRGVRSCLYTSSRWSVYAHALYGDALAKVNRPREACDEYAYVLQRWGREPRSNTARKVRESAIRLGCSGSVEAFPRK</sequence>
<dbReference type="PANTHER" id="PTHR43289">
    <property type="entry name" value="MITOGEN-ACTIVATED PROTEIN KINASE KINASE KINASE 20-RELATED"/>
    <property type="match status" value="1"/>
</dbReference>
<keyword evidence="7" id="KW-0723">Serine/threonine-protein kinase</keyword>
<feature type="binding site" evidence="5">
    <location>
        <position position="55"/>
    </location>
    <ligand>
        <name>ATP</name>
        <dbReference type="ChEBI" id="CHEBI:30616"/>
    </ligand>
</feature>
<dbReference type="InterPro" id="IPR011990">
    <property type="entry name" value="TPR-like_helical_dom_sf"/>
</dbReference>
<reference evidence="7 8" key="1">
    <citation type="submission" date="2021-12" db="EMBL/GenBank/DDBJ databases">
        <title>Discovery of the Pendulisporaceae a myxobacterial family with distinct sporulation behavior and unique specialized metabolism.</title>
        <authorList>
            <person name="Garcia R."/>
            <person name="Popoff A."/>
            <person name="Bader C.D."/>
            <person name="Loehr J."/>
            <person name="Walesch S."/>
            <person name="Walt C."/>
            <person name="Boldt J."/>
            <person name="Bunk B."/>
            <person name="Haeckl F.J.F.P.J."/>
            <person name="Gunesch A.P."/>
            <person name="Birkelbach J."/>
            <person name="Nuebel U."/>
            <person name="Pietschmann T."/>
            <person name="Bach T."/>
            <person name="Mueller R."/>
        </authorList>
    </citation>
    <scope>NUCLEOTIDE SEQUENCE [LARGE SCALE GENOMIC DNA]</scope>
    <source>
        <strain evidence="7 8">MSr11954</strain>
    </source>
</reference>
<organism evidence="7 8">
    <name type="scientific">Pendulispora albinea</name>
    <dbReference type="NCBI Taxonomy" id="2741071"/>
    <lineage>
        <taxon>Bacteria</taxon>
        <taxon>Pseudomonadati</taxon>
        <taxon>Myxococcota</taxon>
        <taxon>Myxococcia</taxon>
        <taxon>Myxococcales</taxon>
        <taxon>Sorangiineae</taxon>
        <taxon>Pendulisporaceae</taxon>
        <taxon>Pendulispora</taxon>
    </lineage>
</organism>
<dbReference type="Pfam" id="PF00069">
    <property type="entry name" value="Pkinase"/>
    <property type="match status" value="1"/>
</dbReference>
<dbReference type="InterPro" id="IPR008271">
    <property type="entry name" value="Ser/Thr_kinase_AS"/>
</dbReference>
<dbReference type="RefSeq" id="WP_394820506.1">
    <property type="nucleotide sequence ID" value="NZ_CP089984.1"/>
</dbReference>
<keyword evidence="3 7" id="KW-0418">Kinase</keyword>
<keyword evidence="8" id="KW-1185">Reference proteome</keyword>
<keyword evidence="4 5" id="KW-0067">ATP-binding</keyword>
<proteinExistence type="predicted"/>
<dbReference type="PANTHER" id="PTHR43289:SF34">
    <property type="entry name" value="SERINE_THREONINE-PROTEIN KINASE YBDM-RELATED"/>
    <property type="match status" value="1"/>
</dbReference>
<evidence type="ECO:0000256" key="3">
    <source>
        <dbReference type="ARBA" id="ARBA00022777"/>
    </source>
</evidence>
<evidence type="ECO:0000313" key="7">
    <source>
        <dbReference type="EMBL" id="WXB10886.1"/>
    </source>
</evidence>
<evidence type="ECO:0000256" key="4">
    <source>
        <dbReference type="ARBA" id="ARBA00022840"/>
    </source>
</evidence>
<dbReference type="PROSITE" id="PS00107">
    <property type="entry name" value="PROTEIN_KINASE_ATP"/>
    <property type="match status" value="1"/>
</dbReference>
<dbReference type="EMBL" id="CP089984">
    <property type="protein sequence ID" value="WXB10886.1"/>
    <property type="molecule type" value="Genomic_DNA"/>
</dbReference>
<name>A0ABZ2LNX0_9BACT</name>
<dbReference type="Proteomes" id="UP001370348">
    <property type="component" value="Chromosome"/>
</dbReference>
<evidence type="ECO:0000256" key="5">
    <source>
        <dbReference type="PROSITE-ProRule" id="PRU10141"/>
    </source>
</evidence>
<accession>A0ABZ2LNX0</accession>
<dbReference type="Gene3D" id="1.10.510.10">
    <property type="entry name" value="Transferase(Phosphotransferase) domain 1"/>
    <property type="match status" value="1"/>
</dbReference>
<dbReference type="CDD" id="cd14014">
    <property type="entry name" value="STKc_PknB_like"/>
    <property type="match status" value="1"/>
</dbReference>
<dbReference type="SMART" id="SM00220">
    <property type="entry name" value="S_TKc"/>
    <property type="match status" value="1"/>
</dbReference>
<dbReference type="SUPFAM" id="SSF56112">
    <property type="entry name" value="Protein kinase-like (PK-like)"/>
    <property type="match status" value="1"/>
</dbReference>
<feature type="domain" description="Protein kinase" evidence="6">
    <location>
        <begin position="27"/>
        <end position="290"/>
    </location>
</feature>
<protein>
    <submittedName>
        <fullName evidence="7">Serine/threonine protein kinase</fullName>
    </submittedName>
</protein>
<dbReference type="InterPro" id="IPR011009">
    <property type="entry name" value="Kinase-like_dom_sf"/>
</dbReference>
<dbReference type="Gene3D" id="3.30.200.20">
    <property type="entry name" value="Phosphorylase Kinase, domain 1"/>
    <property type="match status" value="1"/>
</dbReference>
<dbReference type="PROSITE" id="PS50011">
    <property type="entry name" value="PROTEIN_KINASE_DOM"/>
    <property type="match status" value="1"/>
</dbReference>
<evidence type="ECO:0000256" key="2">
    <source>
        <dbReference type="ARBA" id="ARBA00022741"/>
    </source>
</evidence>
<dbReference type="GO" id="GO:0004674">
    <property type="term" value="F:protein serine/threonine kinase activity"/>
    <property type="evidence" value="ECO:0007669"/>
    <property type="project" value="UniProtKB-KW"/>
</dbReference>
<gene>
    <name evidence="7" type="ORF">LZC94_23735</name>
</gene>
<evidence type="ECO:0000259" key="6">
    <source>
        <dbReference type="PROSITE" id="PS50011"/>
    </source>
</evidence>